<evidence type="ECO:0000256" key="7">
    <source>
        <dbReference type="ARBA" id="ARBA00022692"/>
    </source>
</evidence>
<keyword evidence="9 12" id="KW-1133">Transmembrane helix</keyword>
<gene>
    <name evidence="16" type="ORF">AR543_12795</name>
</gene>
<dbReference type="InterPro" id="IPR018113">
    <property type="entry name" value="PTrfase_EIIB_Cys"/>
</dbReference>
<keyword evidence="4" id="KW-0762">Sugar transport</keyword>
<dbReference type="PANTHER" id="PTHR30175:SF1">
    <property type="entry name" value="PTS SYSTEM ARBUTIN-, CELLOBIOSE-, AND SALICIN-SPECIFIC EIIBC COMPONENT-RELATED"/>
    <property type="match status" value="1"/>
</dbReference>
<name>A0A172ZGZ4_9BACL</name>
<organism evidence="16 17">
    <name type="scientific">Paenibacillus bovis</name>
    <dbReference type="NCBI Taxonomy" id="1616788"/>
    <lineage>
        <taxon>Bacteria</taxon>
        <taxon>Bacillati</taxon>
        <taxon>Bacillota</taxon>
        <taxon>Bacilli</taxon>
        <taxon>Bacillales</taxon>
        <taxon>Paenibacillaceae</taxon>
        <taxon>Paenibacillus</taxon>
    </lineage>
</organism>
<dbReference type="AlphaFoldDB" id="A0A172ZGZ4"/>
<reference evidence="16 17" key="2">
    <citation type="journal article" date="2016" name="Int. J. Syst. Evol. Microbiol.">
        <title>Paenibacillus bovis sp. nov., isolated from raw yak (Bos grunniens) milk.</title>
        <authorList>
            <person name="Gao C."/>
            <person name="Han J."/>
            <person name="Liu Z."/>
            <person name="Xu X."/>
            <person name="Hang F."/>
            <person name="Wu Z."/>
        </authorList>
    </citation>
    <scope>NUCLEOTIDE SEQUENCE [LARGE SCALE GENOMIC DNA]</scope>
    <source>
        <strain evidence="16 17">BD3526</strain>
    </source>
</reference>
<reference evidence="17" key="1">
    <citation type="submission" date="2015-10" db="EMBL/GenBank/DDBJ databases">
        <title>Genome of Paenibacillus bovis sp. nov.</title>
        <authorList>
            <person name="Wu Z."/>
            <person name="Gao C."/>
            <person name="Liu Z."/>
            <person name="Zheng H."/>
        </authorList>
    </citation>
    <scope>NUCLEOTIDE SEQUENCE [LARGE SCALE GENOMIC DNA]</scope>
    <source>
        <strain evidence="17">BD3526</strain>
    </source>
</reference>
<dbReference type="RefSeq" id="WP_060534905.1">
    <property type="nucleotide sequence ID" value="NZ_CP013023.1"/>
</dbReference>
<accession>A0A172ZGZ4</accession>
<keyword evidence="10 12" id="KW-0472">Membrane</keyword>
<evidence type="ECO:0000259" key="13">
    <source>
        <dbReference type="PROSITE" id="PS51093"/>
    </source>
</evidence>
<feature type="transmembrane region" description="Helical" evidence="12">
    <location>
        <begin position="403"/>
        <end position="419"/>
    </location>
</feature>
<evidence type="ECO:0000256" key="10">
    <source>
        <dbReference type="ARBA" id="ARBA00023136"/>
    </source>
</evidence>
<dbReference type="NCBIfam" id="TIGR00830">
    <property type="entry name" value="PTBA"/>
    <property type="match status" value="1"/>
</dbReference>
<keyword evidence="2" id="KW-0813">Transport</keyword>
<evidence type="ECO:0000256" key="5">
    <source>
        <dbReference type="ARBA" id="ARBA00022679"/>
    </source>
</evidence>
<feature type="transmembrane region" description="Helical" evidence="12">
    <location>
        <begin position="102"/>
        <end position="132"/>
    </location>
</feature>
<dbReference type="InterPro" id="IPR003352">
    <property type="entry name" value="PTS_EIIC"/>
</dbReference>
<dbReference type="NCBIfam" id="TIGR01995">
    <property type="entry name" value="PTS-II-ABC-beta"/>
    <property type="match status" value="1"/>
</dbReference>
<dbReference type="FunFam" id="3.30.1360.60:FF:000001">
    <property type="entry name" value="PTS system glucose-specific IIBC component PtsG"/>
    <property type="match status" value="1"/>
</dbReference>
<keyword evidence="8" id="KW-0418">Kinase</keyword>
<evidence type="ECO:0000256" key="12">
    <source>
        <dbReference type="SAM" id="Phobius"/>
    </source>
</evidence>
<dbReference type="SUPFAM" id="SSF55604">
    <property type="entry name" value="Glucose permease domain IIB"/>
    <property type="match status" value="1"/>
</dbReference>
<evidence type="ECO:0000256" key="4">
    <source>
        <dbReference type="ARBA" id="ARBA00022597"/>
    </source>
</evidence>
<proteinExistence type="predicted"/>
<feature type="transmembrane region" description="Helical" evidence="12">
    <location>
        <begin position="285"/>
        <end position="307"/>
    </location>
</feature>
<feature type="transmembrane region" description="Helical" evidence="12">
    <location>
        <begin position="144"/>
        <end position="167"/>
    </location>
</feature>
<keyword evidence="3" id="KW-1003">Cell membrane</keyword>
<dbReference type="InterPro" id="IPR001127">
    <property type="entry name" value="PTS_EIIA_1_perm"/>
</dbReference>
<dbReference type="Proteomes" id="UP000078148">
    <property type="component" value="Chromosome"/>
</dbReference>
<evidence type="ECO:0000256" key="11">
    <source>
        <dbReference type="PROSITE-ProRule" id="PRU00421"/>
    </source>
</evidence>
<feature type="transmembrane region" description="Helical" evidence="12">
    <location>
        <begin position="426"/>
        <end position="446"/>
    </location>
</feature>
<keyword evidence="6" id="KW-0598">Phosphotransferase system</keyword>
<dbReference type="Gene3D" id="2.70.70.10">
    <property type="entry name" value="Glucose Permease (Domain IIA)"/>
    <property type="match status" value="1"/>
</dbReference>
<dbReference type="GO" id="GO:0016301">
    <property type="term" value="F:kinase activity"/>
    <property type="evidence" value="ECO:0007669"/>
    <property type="project" value="UniProtKB-KW"/>
</dbReference>
<dbReference type="OrthoDB" id="2957988at2"/>
<sequence>MDKAKVAKDVLQLVGGEENIDQVTHCMTRLRFNLHDDNKADKAKLEKTPGVMGVMKNGGQFQVIIGNDVAAVYKELSGAMSGGKRMETSSDRPKKKRNPVSALFDFISGMFTPILPAITGAGMIKGIIAILVAVGWMSDQSSTYIILSAIGDGAFYFLPIILAVSAARKLGSNMYIGAALGAAIMHPTITALLAPGDTVSFAGLPVLAATYSSTVIPIVIAIWIASYVEKAVDRITHASVKLLIVPTVTLLIMVPLTLIAVGPLGSLIGSGLSGGITWLFDNMSVVASILIGGTMSLLIITGMHYALTPIVIGSITALGYDFIIPLMFAANLGQAGAALGVGLRGKNKQLKSLGYSTGLTAAMGITEPAMYGVNMKFKKPFIAALIGGAAGGAFMGIMHVKSYVITGLVGLPSIAAFISPQISTLVYALIGGVIALVVAAVVTYFMGIQEDSEQDAEAEAVTEEITAPAVADTSAVAATLIDHESQQSAVVPAQIMSPLSGEVKPLSEVPDPAFAQEIMGKGVAIEPSEGRVVSPVNGTVFSVSKSGHAIGLVSEEGTEMLIHIGIDTVKLKGKHFTPHAQAGQEVKIGDLLMEFDLEAVRADGYETITPVIVTNIQNYNNLEPAGHATTQVGQPLYKLN</sequence>
<evidence type="ECO:0000256" key="9">
    <source>
        <dbReference type="ARBA" id="ARBA00022989"/>
    </source>
</evidence>
<evidence type="ECO:0000313" key="17">
    <source>
        <dbReference type="Proteomes" id="UP000078148"/>
    </source>
</evidence>
<keyword evidence="5" id="KW-0808">Transferase</keyword>
<dbReference type="InterPro" id="IPR001996">
    <property type="entry name" value="PTS_IIB_1"/>
</dbReference>
<feature type="transmembrane region" description="Helical" evidence="12">
    <location>
        <begin position="353"/>
        <end position="373"/>
    </location>
</feature>
<dbReference type="EMBL" id="CP013023">
    <property type="protein sequence ID" value="ANF96799.1"/>
    <property type="molecule type" value="Genomic_DNA"/>
</dbReference>
<dbReference type="PROSITE" id="PS51098">
    <property type="entry name" value="PTS_EIIB_TYPE_1"/>
    <property type="match status" value="1"/>
</dbReference>
<keyword evidence="7 12" id="KW-0812">Transmembrane</keyword>
<dbReference type="Pfam" id="PF00358">
    <property type="entry name" value="PTS_EIIA_1"/>
    <property type="match status" value="1"/>
</dbReference>
<dbReference type="CDD" id="cd00212">
    <property type="entry name" value="PTS_IIB_glc"/>
    <property type="match status" value="1"/>
</dbReference>
<dbReference type="PROSITE" id="PS00371">
    <property type="entry name" value="PTS_EIIA_TYPE_1_HIS"/>
    <property type="match status" value="1"/>
</dbReference>
<dbReference type="InterPro" id="IPR011297">
    <property type="entry name" value="PTS_IIABC_b_glu"/>
</dbReference>
<dbReference type="STRING" id="1616788.AR543_12795"/>
<dbReference type="GO" id="GO:0008982">
    <property type="term" value="F:protein-N(PI)-phosphohistidine-sugar phosphotransferase activity"/>
    <property type="evidence" value="ECO:0007669"/>
    <property type="project" value="InterPro"/>
</dbReference>
<feature type="transmembrane region" description="Helical" evidence="12">
    <location>
        <begin position="174"/>
        <end position="194"/>
    </location>
</feature>
<feature type="transmembrane region" description="Helical" evidence="12">
    <location>
        <begin position="206"/>
        <end position="228"/>
    </location>
</feature>
<dbReference type="Pfam" id="PF00367">
    <property type="entry name" value="PTS_EIIB"/>
    <property type="match status" value="1"/>
</dbReference>
<evidence type="ECO:0000256" key="6">
    <source>
        <dbReference type="ARBA" id="ARBA00022683"/>
    </source>
</evidence>
<evidence type="ECO:0000256" key="2">
    <source>
        <dbReference type="ARBA" id="ARBA00022448"/>
    </source>
</evidence>
<dbReference type="PROSITE" id="PS51103">
    <property type="entry name" value="PTS_EIIC_TYPE_1"/>
    <property type="match status" value="1"/>
</dbReference>
<dbReference type="PROSITE" id="PS01035">
    <property type="entry name" value="PTS_EIIB_TYPE_1_CYS"/>
    <property type="match status" value="1"/>
</dbReference>
<evidence type="ECO:0000313" key="16">
    <source>
        <dbReference type="EMBL" id="ANF96799.1"/>
    </source>
</evidence>
<dbReference type="InterPro" id="IPR011055">
    <property type="entry name" value="Dup_hybrid_motif"/>
</dbReference>
<evidence type="ECO:0000259" key="14">
    <source>
        <dbReference type="PROSITE" id="PS51098"/>
    </source>
</evidence>
<dbReference type="SUPFAM" id="SSF51261">
    <property type="entry name" value="Duplicated hybrid motif"/>
    <property type="match status" value="1"/>
</dbReference>
<dbReference type="GO" id="GO:0015771">
    <property type="term" value="P:trehalose transport"/>
    <property type="evidence" value="ECO:0007669"/>
    <property type="project" value="TreeGrafter"/>
</dbReference>
<evidence type="ECO:0000259" key="15">
    <source>
        <dbReference type="PROSITE" id="PS51103"/>
    </source>
</evidence>
<feature type="active site" description="Phosphocysteine intermediate; for EIIB activity" evidence="11">
    <location>
        <position position="26"/>
    </location>
</feature>
<feature type="domain" description="PTS EIIC type-1" evidence="15">
    <location>
        <begin position="105"/>
        <end position="459"/>
    </location>
</feature>
<comment type="subcellular location">
    <subcellularLocation>
        <location evidence="1">Cell membrane</location>
        <topology evidence="1">Multi-pass membrane protein</topology>
    </subcellularLocation>
</comment>
<protein>
    <submittedName>
        <fullName evidence="16">PTS beta-glucoside transporter subunit EIIBCA</fullName>
    </submittedName>
</protein>
<keyword evidence="17" id="KW-1185">Reference proteome</keyword>
<dbReference type="InterPro" id="IPR036878">
    <property type="entry name" value="Glu_permease_IIB"/>
</dbReference>
<dbReference type="PROSITE" id="PS51093">
    <property type="entry name" value="PTS_EIIA_TYPE_1"/>
    <property type="match status" value="1"/>
</dbReference>
<dbReference type="FunFam" id="2.70.70.10:FF:000001">
    <property type="entry name" value="PTS system glucose-specific IIA component"/>
    <property type="match status" value="1"/>
</dbReference>
<dbReference type="PANTHER" id="PTHR30175">
    <property type="entry name" value="PHOSPHOTRANSFERASE SYSTEM TRANSPORT PROTEIN"/>
    <property type="match status" value="1"/>
</dbReference>
<dbReference type="Gene3D" id="3.30.1360.60">
    <property type="entry name" value="Glucose permease domain IIB"/>
    <property type="match status" value="1"/>
</dbReference>
<dbReference type="GO" id="GO:0009401">
    <property type="term" value="P:phosphoenolpyruvate-dependent sugar phosphotransferase system"/>
    <property type="evidence" value="ECO:0007669"/>
    <property type="project" value="UniProtKB-KW"/>
</dbReference>
<feature type="transmembrane region" description="Helical" evidence="12">
    <location>
        <begin position="240"/>
        <end position="265"/>
    </location>
</feature>
<dbReference type="KEGG" id="pbv:AR543_12795"/>
<dbReference type="GO" id="GO:0005886">
    <property type="term" value="C:plasma membrane"/>
    <property type="evidence" value="ECO:0007669"/>
    <property type="project" value="UniProtKB-SubCell"/>
</dbReference>
<feature type="transmembrane region" description="Helical" evidence="12">
    <location>
        <begin position="380"/>
        <end position="397"/>
    </location>
</feature>
<dbReference type="InterPro" id="IPR013013">
    <property type="entry name" value="PTS_EIIC_1"/>
</dbReference>
<dbReference type="GO" id="GO:0090589">
    <property type="term" value="F:protein-phosphocysteine-trehalose phosphotransferase system transporter activity"/>
    <property type="evidence" value="ECO:0007669"/>
    <property type="project" value="TreeGrafter"/>
</dbReference>
<feature type="domain" description="PTS EIIA type-1" evidence="13">
    <location>
        <begin position="511"/>
        <end position="615"/>
    </location>
</feature>
<dbReference type="InterPro" id="IPR050558">
    <property type="entry name" value="PTS_Sugar-Specific_Components"/>
</dbReference>
<evidence type="ECO:0000256" key="3">
    <source>
        <dbReference type="ARBA" id="ARBA00022475"/>
    </source>
</evidence>
<dbReference type="Pfam" id="PF02378">
    <property type="entry name" value="PTS_EIIC"/>
    <property type="match status" value="1"/>
</dbReference>
<feature type="domain" description="PTS EIIB type-1" evidence="14">
    <location>
        <begin position="4"/>
        <end position="86"/>
    </location>
</feature>
<evidence type="ECO:0000256" key="8">
    <source>
        <dbReference type="ARBA" id="ARBA00022777"/>
    </source>
</evidence>
<evidence type="ECO:0000256" key="1">
    <source>
        <dbReference type="ARBA" id="ARBA00004651"/>
    </source>
</evidence>